<name>A0A0K9XFK2_9ACTN</name>
<keyword evidence="5" id="KW-1185">Reference proteome</keyword>
<dbReference type="STRING" id="1678637.AC230_11535"/>
<dbReference type="InterPro" id="IPR025877">
    <property type="entry name" value="MobA-like_NTP_Trfase"/>
</dbReference>
<organism evidence="4 5">
    <name type="scientific">Streptomyces caatingaensis</name>
    <dbReference type="NCBI Taxonomy" id="1678637"/>
    <lineage>
        <taxon>Bacteria</taxon>
        <taxon>Bacillati</taxon>
        <taxon>Actinomycetota</taxon>
        <taxon>Actinomycetes</taxon>
        <taxon>Kitasatosporales</taxon>
        <taxon>Streptomycetaceae</taxon>
        <taxon>Streptomyces</taxon>
    </lineage>
</organism>
<dbReference type="Pfam" id="PF12804">
    <property type="entry name" value="NTP_transf_3"/>
    <property type="match status" value="1"/>
</dbReference>
<dbReference type="RefSeq" id="WP_049716037.1">
    <property type="nucleotide sequence ID" value="NZ_LFXA01000007.1"/>
</dbReference>
<dbReference type="Gene3D" id="3.90.550.10">
    <property type="entry name" value="Spore Coat Polysaccharide Biosynthesis Protein SpsA, Chain A"/>
    <property type="match status" value="1"/>
</dbReference>
<feature type="domain" description="MobA-like NTP transferase" evidence="3">
    <location>
        <begin position="3"/>
        <end position="141"/>
    </location>
</feature>
<dbReference type="PATRIC" id="fig|1678637.3.peg.2491"/>
<dbReference type="AlphaFoldDB" id="A0A0K9XFK2"/>
<dbReference type="PANTHER" id="PTHR43584:SF8">
    <property type="entry name" value="N-ACETYLMURAMATE ALPHA-1-PHOSPHATE URIDYLYLTRANSFERASE"/>
    <property type="match status" value="1"/>
</dbReference>
<dbReference type="OrthoDB" id="3618661at2"/>
<dbReference type="GO" id="GO:0016779">
    <property type="term" value="F:nucleotidyltransferase activity"/>
    <property type="evidence" value="ECO:0007669"/>
    <property type="project" value="UniProtKB-KW"/>
</dbReference>
<gene>
    <name evidence="4" type="ORF">AC230_11535</name>
</gene>
<comment type="caution">
    <text evidence="4">The sequence shown here is derived from an EMBL/GenBank/DDBJ whole genome shotgun (WGS) entry which is preliminary data.</text>
</comment>
<keyword evidence="2" id="KW-0548">Nucleotidyltransferase</keyword>
<dbReference type="InterPro" id="IPR050065">
    <property type="entry name" value="GlmU-like"/>
</dbReference>
<evidence type="ECO:0000256" key="2">
    <source>
        <dbReference type="ARBA" id="ARBA00022695"/>
    </source>
</evidence>
<dbReference type="InterPro" id="IPR029044">
    <property type="entry name" value="Nucleotide-diphossugar_trans"/>
</dbReference>
<dbReference type="PANTHER" id="PTHR43584">
    <property type="entry name" value="NUCLEOTIDYL TRANSFERASE"/>
    <property type="match status" value="1"/>
</dbReference>
<sequence>MKALVLAAGRGSRLMPFTADRPKCLVEIGGKTLLRRHVEALTAAGAEEVGVVAGWRAEAFDGLGPRVFVNPRWAGTSMVESLAAADLWLRAGPVLVAYGDIVYAPATARRLAAAAAGLAVAYDPHWLALWSSRFADPLDDAETFVHRDGRLLDIGGRPGSAAEVQGQYMGLLRITPPAWGTIRRARAADPRTAALDMTGLLRHLVRRNLLDVATVAADGPWCEFDHPSDIAVGRRVLRLLDEAGA</sequence>
<dbReference type="SUPFAM" id="SSF53448">
    <property type="entry name" value="Nucleotide-diphospho-sugar transferases"/>
    <property type="match status" value="1"/>
</dbReference>
<evidence type="ECO:0000313" key="4">
    <source>
        <dbReference type="EMBL" id="KNB52184.1"/>
    </source>
</evidence>
<proteinExistence type="predicted"/>
<dbReference type="EMBL" id="LFXA01000007">
    <property type="protein sequence ID" value="KNB52184.1"/>
    <property type="molecule type" value="Genomic_DNA"/>
</dbReference>
<accession>A0A0K9XFK2</accession>
<evidence type="ECO:0000313" key="5">
    <source>
        <dbReference type="Proteomes" id="UP000037288"/>
    </source>
</evidence>
<dbReference type="Proteomes" id="UP000037288">
    <property type="component" value="Unassembled WGS sequence"/>
</dbReference>
<evidence type="ECO:0000256" key="1">
    <source>
        <dbReference type="ARBA" id="ARBA00022679"/>
    </source>
</evidence>
<protein>
    <recommendedName>
        <fullName evidence="3">MobA-like NTP transferase domain-containing protein</fullName>
    </recommendedName>
</protein>
<reference evidence="5" key="1">
    <citation type="submission" date="2015-07" db="EMBL/GenBank/DDBJ databases">
        <title>Draft genome sequence of Streptomyces sp. CMAA 1322, a bacterium isolated from Caatinga biome, from dry forest semiarid of Brazil.</title>
        <authorList>
            <person name="Santos S.N."/>
            <person name="Gacesa R."/>
            <person name="Taketani R.G."/>
            <person name="Long P.F."/>
            <person name="Melo I.S."/>
        </authorList>
    </citation>
    <scope>NUCLEOTIDE SEQUENCE [LARGE SCALE GENOMIC DNA]</scope>
    <source>
        <strain evidence="5">CMAA 1322</strain>
    </source>
</reference>
<keyword evidence="1" id="KW-0808">Transferase</keyword>
<evidence type="ECO:0000259" key="3">
    <source>
        <dbReference type="Pfam" id="PF12804"/>
    </source>
</evidence>
<dbReference type="CDD" id="cd02523">
    <property type="entry name" value="PC_cytidylyltransferase"/>
    <property type="match status" value="1"/>
</dbReference>